<dbReference type="CDD" id="cd05233">
    <property type="entry name" value="SDR_c"/>
    <property type="match status" value="1"/>
</dbReference>
<protein>
    <submittedName>
        <fullName evidence="6">SDR family oxidoreductase</fullName>
    </submittedName>
</protein>
<dbReference type="PROSITE" id="PS00061">
    <property type="entry name" value="ADH_SHORT"/>
    <property type="match status" value="1"/>
</dbReference>
<dbReference type="Proteomes" id="UP000307087">
    <property type="component" value="Unassembled WGS sequence"/>
</dbReference>
<evidence type="ECO:0000313" key="7">
    <source>
        <dbReference type="Proteomes" id="UP000307087"/>
    </source>
</evidence>
<dbReference type="InterPro" id="IPR036291">
    <property type="entry name" value="NAD(P)-bd_dom_sf"/>
</dbReference>
<dbReference type="AlphaFoldDB" id="A0A4S8NNB3"/>
<dbReference type="NCBIfam" id="NF005878">
    <property type="entry name" value="PRK07825.1"/>
    <property type="match status" value="1"/>
</dbReference>
<dbReference type="SMART" id="SM00822">
    <property type="entry name" value="PKS_KR"/>
    <property type="match status" value="1"/>
</dbReference>
<reference evidence="6 7" key="1">
    <citation type="journal article" date="2009" name="Int. J. Syst. Evol. Microbiol.">
        <title>Nocardioides caeni sp. nov., isolated from wastewater.</title>
        <authorList>
            <person name="Yoon J.H."/>
            <person name="Kang S.J."/>
            <person name="Park S."/>
            <person name="Kim W."/>
            <person name="Oh T.K."/>
        </authorList>
    </citation>
    <scope>NUCLEOTIDE SEQUENCE [LARGE SCALE GENOMIC DNA]</scope>
    <source>
        <strain evidence="6 7">DSM 23134</strain>
    </source>
</reference>
<dbReference type="PRINTS" id="PR00081">
    <property type="entry name" value="GDHRDH"/>
</dbReference>
<comment type="caution">
    <text evidence="6">The sequence shown here is derived from an EMBL/GenBank/DDBJ whole genome shotgun (WGS) entry which is preliminary data.</text>
</comment>
<dbReference type="PANTHER" id="PTHR24322:SF736">
    <property type="entry name" value="RETINOL DEHYDROGENASE 10"/>
    <property type="match status" value="1"/>
</dbReference>
<dbReference type="Pfam" id="PF00106">
    <property type="entry name" value="adh_short"/>
    <property type="match status" value="1"/>
</dbReference>
<evidence type="ECO:0000259" key="5">
    <source>
        <dbReference type="SMART" id="SM00822"/>
    </source>
</evidence>
<sequence>MTRPTRIDLDGAHVVITGGARGIGRATAEAFLARGARVSIGDLDLDAATAMATETGASAHHVDVADAASYDAFVDAAEAEHGPVDVLVNNAGVMPSGAFLDQTPAVDRLTMEVNVQGVLNGMRRVLPGMVERRHGHVVNIASLAGKFPVPGLAVYNASKFAVVGLTAATRLEMAPHGVTLTAILPSAVDTDLASGFDMKPIPKVAPEDIAHAVIASVANRAAEIAVPRYVGALAAGSHLVPVPVLDRVRKVIKGDRALHPDESARASYSARLDHAAGATRSNDSTDRSNA</sequence>
<dbReference type="OrthoDB" id="9775296at2"/>
<evidence type="ECO:0000256" key="3">
    <source>
        <dbReference type="RuleBase" id="RU000363"/>
    </source>
</evidence>
<feature type="region of interest" description="Disordered" evidence="4">
    <location>
        <begin position="263"/>
        <end position="290"/>
    </location>
</feature>
<evidence type="ECO:0000313" key="6">
    <source>
        <dbReference type="EMBL" id="THV17762.1"/>
    </source>
</evidence>
<evidence type="ECO:0000256" key="4">
    <source>
        <dbReference type="SAM" id="MobiDB-lite"/>
    </source>
</evidence>
<dbReference type="EMBL" id="STGW01000002">
    <property type="protein sequence ID" value="THV17762.1"/>
    <property type="molecule type" value="Genomic_DNA"/>
</dbReference>
<evidence type="ECO:0000256" key="1">
    <source>
        <dbReference type="ARBA" id="ARBA00006484"/>
    </source>
</evidence>
<keyword evidence="7" id="KW-1185">Reference proteome</keyword>
<dbReference type="PRINTS" id="PR00080">
    <property type="entry name" value="SDRFAMILY"/>
</dbReference>
<dbReference type="InterPro" id="IPR057326">
    <property type="entry name" value="KR_dom"/>
</dbReference>
<dbReference type="RefSeq" id="WP_136561697.1">
    <property type="nucleotide sequence ID" value="NZ_BAABLS010000001.1"/>
</dbReference>
<proteinExistence type="inferred from homology"/>
<keyword evidence="2" id="KW-0560">Oxidoreductase</keyword>
<feature type="domain" description="Ketoreductase" evidence="5">
    <location>
        <begin position="12"/>
        <end position="186"/>
    </location>
</feature>
<gene>
    <name evidence="6" type="ORF">E9934_04665</name>
</gene>
<dbReference type="FunFam" id="3.40.50.720:FF:000084">
    <property type="entry name" value="Short-chain dehydrogenase reductase"/>
    <property type="match status" value="1"/>
</dbReference>
<comment type="similarity">
    <text evidence="1 3">Belongs to the short-chain dehydrogenases/reductases (SDR) family.</text>
</comment>
<dbReference type="PANTHER" id="PTHR24322">
    <property type="entry name" value="PKSB"/>
    <property type="match status" value="1"/>
</dbReference>
<dbReference type="InterPro" id="IPR002347">
    <property type="entry name" value="SDR_fam"/>
</dbReference>
<organism evidence="6 7">
    <name type="scientific">Nocardioides caeni</name>
    <dbReference type="NCBI Taxonomy" id="574700"/>
    <lineage>
        <taxon>Bacteria</taxon>
        <taxon>Bacillati</taxon>
        <taxon>Actinomycetota</taxon>
        <taxon>Actinomycetes</taxon>
        <taxon>Propionibacteriales</taxon>
        <taxon>Nocardioidaceae</taxon>
        <taxon>Nocardioides</taxon>
    </lineage>
</organism>
<name>A0A4S8NNB3_9ACTN</name>
<dbReference type="InterPro" id="IPR020904">
    <property type="entry name" value="Sc_DH/Rdtase_CS"/>
</dbReference>
<dbReference type="Gene3D" id="3.40.50.720">
    <property type="entry name" value="NAD(P)-binding Rossmann-like Domain"/>
    <property type="match status" value="1"/>
</dbReference>
<accession>A0A4S8NNB3</accession>
<evidence type="ECO:0000256" key="2">
    <source>
        <dbReference type="ARBA" id="ARBA00023002"/>
    </source>
</evidence>
<dbReference type="SUPFAM" id="SSF51735">
    <property type="entry name" value="NAD(P)-binding Rossmann-fold domains"/>
    <property type="match status" value="1"/>
</dbReference>
<dbReference type="GO" id="GO:0016616">
    <property type="term" value="F:oxidoreductase activity, acting on the CH-OH group of donors, NAD or NADP as acceptor"/>
    <property type="evidence" value="ECO:0007669"/>
    <property type="project" value="TreeGrafter"/>
</dbReference>